<dbReference type="OrthoDB" id="4356994at2759"/>
<dbReference type="Pfam" id="PF11905">
    <property type="entry name" value="DUF3425"/>
    <property type="match status" value="1"/>
</dbReference>
<feature type="compositionally biased region" description="Polar residues" evidence="1">
    <location>
        <begin position="39"/>
        <end position="50"/>
    </location>
</feature>
<evidence type="ECO:0000313" key="3">
    <source>
        <dbReference type="Proteomes" id="UP000053317"/>
    </source>
</evidence>
<organism evidence="2 3">
    <name type="scientific">Phaeomoniella chlamydospora</name>
    <name type="common">Phaeoacremonium chlamydosporum</name>
    <dbReference type="NCBI Taxonomy" id="158046"/>
    <lineage>
        <taxon>Eukaryota</taxon>
        <taxon>Fungi</taxon>
        <taxon>Dikarya</taxon>
        <taxon>Ascomycota</taxon>
        <taxon>Pezizomycotina</taxon>
        <taxon>Eurotiomycetes</taxon>
        <taxon>Chaetothyriomycetidae</taxon>
        <taxon>Phaeomoniellales</taxon>
        <taxon>Phaeomoniellaceae</taxon>
        <taxon>Phaeomoniella</taxon>
    </lineage>
</organism>
<evidence type="ECO:0000256" key="1">
    <source>
        <dbReference type="SAM" id="MobiDB-lite"/>
    </source>
</evidence>
<protein>
    <submittedName>
        <fullName evidence="2">Putative bzip transcription factor</fullName>
    </submittedName>
</protein>
<name>A0A0G2E7V5_PHACM</name>
<reference evidence="2 3" key="1">
    <citation type="submission" date="2015-05" db="EMBL/GenBank/DDBJ databases">
        <title>Distinctive expansion of gene families associated with plant cell wall degradation and secondary metabolism in the genomes of grapevine trunk pathogens.</title>
        <authorList>
            <person name="Lawrence D.P."/>
            <person name="Travadon R."/>
            <person name="Rolshausen P.E."/>
            <person name="Baumgartner K."/>
        </authorList>
    </citation>
    <scope>NUCLEOTIDE SEQUENCE [LARGE SCALE GENOMIC DNA]</scope>
    <source>
        <strain evidence="2">UCRPC4</strain>
    </source>
</reference>
<reference evidence="2 3" key="2">
    <citation type="submission" date="2015-05" db="EMBL/GenBank/DDBJ databases">
        <authorList>
            <person name="Morales-Cruz A."/>
            <person name="Amrine K.C."/>
            <person name="Cantu D."/>
        </authorList>
    </citation>
    <scope>NUCLEOTIDE SEQUENCE [LARGE SCALE GENOMIC DNA]</scope>
    <source>
        <strain evidence="2">UCRPC4</strain>
    </source>
</reference>
<dbReference type="InterPro" id="IPR021833">
    <property type="entry name" value="DUF3425"/>
</dbReference>
<gene>
    <name evidence="2" type="ORF">UCRPC4_g04966</name>
</gene>
<dbReference type="PANTHER" id="PTHR37012:SF2">
    <property type="entry name" value="BZIP DOMAIN-CONTAINING PROTEIN-RELATED"/>
    <property type="match status" value="1"/>
</dbReference>
<evidence type="ECO:0000313" key="2">
    <source>
        <dbReference type="EMBL" id="KKY18396.1"/>
    </source>
</evidence>
<dbReference type="AlphaFoldDB" id="A0A0G2E7V5"/>
<accession>A0A0G2E7V5</accession>
<feature type="region of interest" description="Disordered" evidence="1">
    <location>
        <begin position="1"/>
        <end position="50"/>
    </location>
</feature>
<feature type="compositionally biased region" description="Basic and acidic residues" evidence="1">
    <location>
        <begin position="16"/>
        <end position="38"/>
    </location>
</feature>
<comment type="caution">
    <text evidence="2">The sequence shown here is derived from an EMBL/GenBank/DDBJ whole genome shotgun (WGS) entry which is preliminary data.</text>
</comment>
<sequence>MQESSALDSMYTGFSGHERVNEATEGPHTESGNVERADSSSQTKPSQRQSVADQLRLYERWIDLFGSLPNEAADNQLETSSASHSEENPKWHKAERVRLHEIASLISAQEFEGEGGWVEVLRAITQPTQEDEVGVSADKPYQYDSIRFPLHHVLPVTFYEDSPLSRVITDYRDAARTSIAQGMAPIDVLGHDGIIVELFFRERQPGDDFTVCSWAAELCRTFPDWDIYVRLAHCLMLTYLMRWLLIPTAKRYADVPDILKPLPVQRMVAHHVAIDFIPLPSLREALLKNMRDWMTTLPAAKMSVNWTNGLDEAVVPDDDLGCLRLSEAFEKHVTDLRNWSIGESILASFPELRGIVRLDQGH</sequence>
<keyword evidence="3" id="KW-1185">Reference proteome</keyword>
<proteinExistence type="predicted"/>
<dbReference type="EMBL" id="LCWF01000123">
    <property type="protein sequence ID" value="KKY18396.1"/>
    <property type="molecule type" value="Genomic_DNA"/>
</dbReference>
<dbReference type="Proteomes" id="UP000053317">
    <property type="component" value="Unassembled WGS sequence"/>
</dbReference>
<dbReference type="PANTHER" id="PTHR37012">
    <property type="entry name" value="B-ZIP TRANSCRIPTION FACTOR (EUROFUNG)-RELATED"/>
    <property type="match status" value="1"/>
</dbReference>